<feature type="domain" description="Methyltransferase" evidence="3">
    <location>
        <begin position="41"/>
        <end position="140"/>
    </location>
</feature>
<dbReference type="OrthoDB" id="9811589at2"/>
<evidence type="ECO:0000256" key="1">
    <source>
        <dbReference type="ARBA" id="ARBA00022603"/>
    </source>
</evidence>
<evidence type="ECO:0000256" key="2">
    <source>
        <dbReference type="ARBA" id="ARBA00022679"/>
    </source>
</evidence>
<dbReference type="Proteomes" id="UP000078454">
    <property type="component" value="Unassembled WGS sequence"/>
</dbReference>
<dbReference type="InterPro" id="IPR041698">
    <property type="entry name" value="Methyltransf_25"/>
</dbReference>
<dbReference type="SUPFAM" id="SSF53335">
    <property type="entry name" value="S-adenosyl-L-methionine-dependent methyltransferases"/>
    <property type="match status" value="1"/>
</dbReference>
<protein>
    <submittedName>
        <fullName evidence="4">Methyltransferase type 12</fullName>
    </submittedName>
</protein>
<keyword evidence="1 4" id="KW-0489">Methyltransferase</keyword>
<comment type="caution">
    <text evidence="4">The sequence shown here is derived from an EMBL/GenBank/DDBJ whole genome shotgun (WGS) entry which is preliminary data.</text>
</comment>
<evidence type="ECO:0000259" key="3">
    <source>
        <dbReference type="Pfam" id="PF13649"/>
    </source>
</evidence>
<gene>
    <name evidence="4" type="ORF">A8708_25300</name>
</gene>
<dbReference type="InterPro" id="IPR029063">
    <property type="entry name" value="SAM-dependent_MTases_sf"/>
</dbReference>
<evidence type="ECO:0000313" key="4">
    <source>
        <dbReference type="EMBL" id="OAS13759.1"/>
    </source>
</evidence>
<dbReference type="GO" id="GO:0008168">
    <property type="term" value="F:methyltransferase activity"/>
    <property type="evidence" value="ECO:0007669"/>
    <property type="project" value="UniProtKB-KW"/>
</dbReference>
<accession>A0A197ZX68</accession>
<dbReference type="Pfam" id="PF13649">
    <property type="entry name" value="Methyltransf_25"/>
    <property type="match status" value="1"/>
</dbReference>
<name>A0A197ZX68_9BACL</name>
<sequence length="253" mass="29310">MSYEKFAYTYDRLMNSMPYEDWLRFVKESFERFGVKPATLVDLGCGTGNLSIPLAAEGIQVTGIDLSEDMLAVAEQKYSEQPSQLRGGGIRWIQQDIREWELGEEVDVAISFCDSLNYLLEEEDIVDAFRQTWAGLKPGGLFLFDVHPPQQLFAYAESQPFFLNEDDVAYIWTSELDEERVQIEHDLTIFVKDSGTSETFRRIDEQHEQRAYGLQWLEQMLIDVGFREVHQAADFTWEQPTAKTERAFFIAKK</sequence>
<dbReference type="Gene3D" id="2.20.25.110">
    <property type="entry name" value="S-adenosyl-L-methionine-dependent methyltransferases"/>
    <property type="match status" value="1"/>
</dbReference>
<dbReference type="PANTHER" id="PTHR43861:SF1">
    <property type="entry name" value="TRANS-ACONITATE 2-METHYLTRANSFERASE"/>
    <property type="match status" value="1"/>
</dbReference>
<reference evidence="4 5" key="1">
    <citation type="submission" date="2016-05" db="EMBL/GenBank/DDBJ databases">
        <title>Paenibacillus sp. 1ZS3-15 nov., isolated from the rhizosphere soil.</title>
        <authorList>
            <person name="Zhang X.X."/>
            <person name="Zhang J."/>
        </authorList>
    </citation>
    <scope>NUCLEOTIDE SEQUENCE [LARGE SCALE GENOMIC DNA]</scope>
    <source>
        <strain evidence="4 5">1ZS3-15</strain>
    </source>
</reference>
<evidence type="ECO:0000313" key="5">
    <source>
        <dbReference type="Proteomes" id="UP000078454"/>
    </source>
</evidence>
<dbReference type="CDD" id="cd02440">
    <property type="entry name" value="AdoMet_MTases"/>
    <property type="match status" value="1"/>
</dbReference>
<dbReference type="EMBL" id="LYPB01000092">
    <property type="protein sequence ID" value="OAS13759.1"/>
    <property type="molecule type" value="Genomic_DNA"/>
</dbReference>
<dbReference type="Gene3D" id="3.40.50.150">
    <property type="entry name" value="Vaccinia Virus protein VP39"/>
    <property type="match status" value="1"/>
</dbReference>
<keyword evidence="5" id="KW-1185">Reference proteome</keyword>
<dbReference type="STRING" id="1850517.A8708_25300"/>
<proteinExistence type="predicted"/>
<dbReference type="PANTHER" id="PTHR43861">
    <property type="entry name" value="TRANS-ACONITATE 2-METHYLTRANSFERASE-RELATED"/>
    <property type="match status" value="1"/>
</dbReference>
<dbReference type="GO" id="GO:0032259">
    <property type="term" value="P:methylation"/>
    <property type="evidence" value="ECO:0007669"/>
    <property type="project" value="UniProtKB-KW"/>
</dbReference>
<keyword evidence="2 4" id="KW-0808">Transferase</keyword>
<dbReference type="RefSeq" id="WP_068670907.1">
    <property type="nucleotide sequence ID" value="NZ_LYPB01000092.1"/>
</dbReference>
<organism evidence="4 5">
    <name type="scientific">Paenibacillus oryzisoli</name>
    <dbReference type="NCBI Taxonomy" id="1850517"/>
    <lineage>
        <taxon>Bacteria</taxon>
        <taxon>Bacillati</taxon>
        <taxon>Bacillota</taxon>
        <taxon>Bacilli</taxon>
        <taxon>Bacillales</taxon>
        <taxon>Paenibacillaceae</taxon>
        <taxon>Paenibacillus</taxon>
    </lineage>
</organism>
<dbReference type="AlphaFoldDB" id="A0A197ZX68"/>